<accession>A0A2M7BZH9</accession>
<comment type="caution">
    <text evidence="1">The sequence shown here is derived from an EMBL/GenBank/DDBJ whole genome shotgun (WGS) entry which is preliminary data.</text>
</comment>
<dbReference type="SUPFAM" id="SSF101904">
    <property type="entry name" value="GyrA/ParC C-terminal domain-like"/>
    <property type="match status" value="1"/>
</dbReference>
<dbReference type="AlphaFoldDB" id="A0A2M7BZH9"/>
<proteinExistence type="predicted"/>
<dbReference type="Proteomes" id="UP000228816">
    <property type="component" value="Unassembled WGS sequence"/>
</dbReference>
<evidence type="ECO:0000313" key="2">
    <source>
        <dbReference type="Proteomes" id="UP000228816"/>
    </source>
</evidence>
<protein>
    <recommendedName>
        <fullName evidence="3">DNA gyrase subunit A</fullName>
    </recommendedName>
</protein>
<dbReference type="PANTHER" id="PTHR43493">
    <property type="entry name" value="DNA GYRASE/TOPOISOMERASE SUBUNIT A"/>
    <property type="match status" value="1"/>
</dbReference>
<dbReference type="EMBL" id="PEUS01000017">
    <property type="protein sequence ID" value="PIV14125.1"/>
    <property type="molecule type" value="Genomic_DNA"/>
</dbReference>
<dbReference type="InterPro" id="IPR006691">
    <property type="entry name" value="GyrA/parC_rep"/>
</dbReference>
<reference evidence="2" key="1">
    <citation type="submission" date="2017-09" db="EMBL/GenBank/DDBJ databases">
        <title>Depth-based differentiation of microbial function through sediment-hosted aquifers and enrichment of novel symbionts in the deep terrestrial subsurface.</title>
        <authorList>
            <person name="Probst A.J."/>
            <person name="Ladd B."/>
            <person name="Jarett J.K."/>
            <person name="Geller-Mcgrath D.E."/>
            <person name="Sieber C.M.K."/>
            <person name="Emerson J.B."/>
            <person name="Anantharaman K."/>
            <person name="Thomas B.C."/>
            <person name="Malmstrom R."/>
            <person name="Stieglmeier M."/>
            <person name="Klingl A."/>
            <person name="Woyke T."/>
            <person name="Ryan C.M."/>
            <person name="Banfield J.F."/>
        </authorList>
    </citation>
    <scope>NUCLEOTIDE SEQUENCE [LARGE SCALE GENOMIC DNA]</scope>
</reference>
<dbReference type="Pfam" id="PF03989">
    <property type="entry name" value="DNA_gyraseA_C"/>
    <property type="match status" value="2"/>
</dbReference>
<dbReference type="InterPro" id="IPR050220">
    <property type="entry name" value="Type_II_DNA_Topoisomerases"/>
</dbReference>
<dbReference type="GO" id="GO:0003677">
    <property type="term" value="F:DNA binding"/>
    <property type="evidence" value="ECO:0007669"/>
    <property type="project" value="InterPro"/>
</dbReference>
<dbReference type="Gene3D" id="2.120.10.90">
    <property type="entry name" value="DNA gyrase/topoisomerase IV, subunit A, C-terminal"/>
    <property type="match status" value="1"/>
</dbReference>
<evidence type="ECO:0008006" key="3">
    <source>
        <dbReference type="Google" id="ProtNLM"/>
    </source>
</evidence>
<dbReference type="GO" id="GO:0003918">
    <property type="term" value="F:DNA topoisomerase type II (double strand cut, ATP-hydrolyzing) activity"/>
    <property type="evidence" value="ECO:0007669"/>
    <property type="project" value="TreeGrafter"/>
</dbReference>
<sequence length="83" mass="8986">MKEYRLQKRGGTGIKVARITEKTGKIVFSKVVGEEEKDLLVISKKGQVIRAPLSSISIIGRASSGVRVMRLTKGDKVASAICL</sequence>
<evidence type="ECO:0000313" key="1">
    <source>
        <dbReference type="EMBL" id="PIV14125.1"/>
    </source>
</evidence>
<dbReference type="GO" id="GO:0006265">
    <property type="term" value="P:DNA topological change"/>
    <property type="evidence" value="ECO:0007669"/>
    <property type="project" value="InterPro"/>
</dbReference>
<gene>
    <name evidence="1" type="ORF">COS44_00640</name>
</gene>
<organism evidence="1 2">
    <name type="scientific">bacterium (Candidatus Gribaldobacteria) CG03_land_8_20_14_0_80_36_40</name>
    <dbReference type="NCBI Taxonomy" id="2014271"/>
    <lineage>
        <taxon>Bacteria</taxon>
        <taxon>Candidatus Gribaldobacteria</taxon>
    </lineage>
</organism>
<dbReference type="PANTHER" id="PTHR43493:SF5">
    <property type="entry name" value="DNA GYRASE SUBUNIT A, CHLOROPLASTIC_MITOCHONDRIAL"/>
    <property type="match status" value="1"/>
</dbReference>
<dbReference type="InterPro" id="IPR035516">
    <property type="entry name" value="Gyrase/topoIV_suA_C"/>
</dbReference>
<name>A0A2M7BZH9_9BACT</name>
<dbReference type="GO" id="GO:0009330">
    <property type="term" value="C:DNA topoisomerase type II (double strand cut, ATP-hydrolyzing) complex"/>
    <property type="evidence" value="ECO:0007669"/>
    <property type="project" value="TreeGrafter"/>
</dbReference>
<dbReference type="GO" id="GO:0005524">
    <property type="term" value="F:ATP binding"/>
    <property type="evidence" value="ECO:0007669"/>
    <property type="project" value="InterPro"/>
</dbReference>